<dbReference type="Proteomes" id="UP000585614">
    <property type="component" value="Unassembled WGS sequence"/>
</dbReference>
<gene>
    <name evidence="2" type="ORF">mRhiFer1_009481</name>
</gene>
<evidence type="ECO:0000313" key="3">
    <source>
        <dbReference type="Proteomes" id="UP000585614"/>
    </source>
</evidence>
<dbReference type="AlphaFoldDB" id="A0A7J7REV1"/>
<sequence>MGLGQQREGILLHGPSFPPLKGIQRLALGLPLVRPGLGRATQGSSSLQPPAGRRGARQDKEPSASCCFHGDPGLSSLKSCSKAPQSLRSRATVSTPTGHTQAARWLILVLLWLKGIATLV</sequence>
<name>A0A7J7REV1_RHIFE</name>
<accession>A0A7J7REV1</accession>
<feature type="region of interest" description="Disordered" evidence="1">
    <location>
        <begin position="39"/>
        <end position="65"/>
    </location>
</feature>
<proteinExistence type="predicted"/>
<evidence type="ECO:0000256" key="1">
    <source>
        <dbReference type="SAM" id="MobiDB-lite"/>
    </source>
</evidence>
<reference evidence="2 3" key="1">
    <citation type="journal article" date="2020" name="Nature">
        <title>Six reference-quality genomes reveal evolution of bat adaptations.</title>
        <authorList>
            <person name="Jebb D."/>
            <person name="Huang Z."/>
            <person name="Pippel M."/>
            <person name="Hughes G.M."/>
            <person name="Lavrichenko K."/>
            <person name="Devanna P."/>
            <person name="Winkler S."/>
            <person name="Jermiin L.S."/>
            <person name="Skirmuntt E.C."/>
            <person name="Katzourakis A."/>
            <person name="Burkitt-Gray L."/>
            <person name="Ray D.A."/>
            <person name="Sullivan K.A.M."/>
            <person name="Roscito J.G."/>
            <person name="Kirilenko B.M."/>
            <person name="Davalos L.M."/>
            <person name="Corthals A.P."/>
            <person name="Power M.L."/>
            <person name="Jones G."/>
            <person name="Ransome R.D."/>
            <person name="Dechmann D.K.N."/>
            <person name="Locatelli A.G."/>
            <person name="Puechmaille S.J."/>
            <person name="Fedrigo O."/>
            <person name="Jarvis E.D."/>
            <person name="Hiller M."/>
            <person name="Vernes S.C."/>
            <person name="Myers E.W."/>
            <person name="Teeling E.C."/>
        </authorList>
    </citation>
    <scope>NUCLEOTIDE SEQUENCE [LARGE SCALE GENOMIC DNA]</scope>
    <source>
        <strain evidence="2">MRhiFer1</strain>
        <tissue evidence="2">Lung</tissue>
    </source>
</reference>
<organism evidence="2 3">
    <name type="scientific">Rhinolophus ferrumequinum</name>
    <name type="common">Greater horseshoe bat</name>
    <dbReference type="NCBI Taxonomy" id="59479"/>
    <lineage>
        <taxon>Eukaryota</taxon>
        <taxon>Metazoa</taxon>
        <taxon>Chordata</taxon>
        <taxon>Craniata</taxon>
        <taxon>Vertebrata</taxon>
        <taxon>Euteleostomi</taxon>
        <taxon>Mammalia</taxon>
        <taxon>Eutheria</taxon>
        <taxon>Laurasiatheria</taxon>
        <taxon>Chiroptera</taxon>
        <taxon>Yinpterochiroptera</taxon>
        <taxon>Rhinolophoidea</taxon>
        <taxon>Rhinolophidae</taxon>
        <taxon>Rhinolophinae</taxon>
        <taxon>Rhinolophus</taxon>
    </lineage>
</organism>
<protein>
    <submittedName>
        <fullName evidence="2">Uncharacterized protein</fullName>
    </submittedName>
</protein>
<evidence type="ECO:0000313" key="2">
    <source>
        <dbReference type="EMBL" id="KAF6274646.1"/>
    </source>
</evidence>
<dbReference type="EMBL" id="JACAGC010000027">
    <property type="protein sequence ID" value="KAF6274646.1"/>
    <property type="molecule type" value="Genomic_DNA"/>
</dbReference>
<comment type="caution">
    <text evidence="2">The sequence shown here is derived from an EMBL/GenBank/DDBJ whole genome shotgun (WGS) entry which is preliminary data.</text>
</comment>